<organism evidence="3 4">
    <name type="scientific">Pseudoxanthomonas sacheonensis</name>
    <dbReference type="NCBI Taxonomy" id="443615"/>
    <lineage>
        <taxon>Bacteria</taxon>
        <taxon>Pseudomonadati</taxon>
        <taxon>Pseudomonadota</taxon>
        <taxon>Gammaproteobacteria</taxon>
        <taxon>Lysobacterales</taxon>
        <taxon>Lysobacteraceae</taxon>
        <taxon>Pseudoxanthomonas</taxon>
    </lineage>
</organism>
<name>A0ABU1RM10_9GAMM</name>
<proteinExistence type="predicted"/>
<protein>
    <recommendedName>
        <fullName evidence="2">X-Tfes XVIPCD domain-containing protein</fullName>
    </recommendedName>
</protein>
<dbReference type="Proteomes" id="UP001254759">
    <property type="component" value="Unassembled WGS sequence"/>
</dbReference>
<dbReference type="EMBL" id="JAVDTT010000001">
    <property type="protein sequence ID" value="MDR6839811.1"/>
    <property type="molecule type" value="Genomic_DNA"/>
</dbReference>
<evidence type="ECO:0000256" key="1">
    <source>
        <dbReference type="SAM" id="MobiDB-lite"/>
    </source>
</evidence>
<dbReference type="InterPro" id="IPR046519">
    <property type="entry name" value="X-Tfes_XVIPCD"/>
</dbReference>
<gene>
    <name evidence="3" type="ORF">J2W94_000075</name>
</gene>
<comment type="caution">
    <text evidence="3">The sequence shown here is derived from an EMBL/GenBank/DDBJ whole genome shotgun (WGS) entry which is preliminary data.</text>
</comment>
<feature type="compositionally biased region" description="Basic and acidic residues" evidence="1">
    <location>
        <begin position="314"/>
        <end position="325"/>
    </location>
</feature>
<dbReference type="RefSeq" id="WP_310089620.1">
    <property type="nucleotide sequence ID" value="NZ_JAVDTT010000001.1"/>
</dbReference>
<evidence type="ECO:0000259" key="2">
    <source>
        <dbReference type="Pfam" id="PF20410"/>
    </source>
</evidence>
<reference evidence="3 4" key="1">
    <citation type="submission" date="2023-07" db="EMBL/GenBank/DDBJ databases">
        <title>Sorghum-associated microbial communities from plants grown in Nebraska, USA.</title>
        <authorList>
            <person name="Schachtman D."/>
        </authorList>
    </citation>
    <scope>NUCLEOTIDE SEQUENCE [LARGE SCALE GENOMIC DNA]</scope>
    <source>
        <strain evidence="3 4">BE107</strain>
    </source>
</reference>
<feature type="compositionally biased region" description="Polar residues" evidence="1">
    <location>
        <begin position="278"/>
        <end position="306"/>
    </location>
</feature>
<feature type="domain" description="X-Tfes XVIPCD" evidence="2">
    <location>
        <begin position="185"/>
        <end position="288"/>
    </location>
</feature>
<sequence>MRDENGKALDELHGLATDRKTNIPQPIGTDEEKHSLRIWNFPHDPGYASSIGAKATGLTYINNDQTHMTVLDAPKEEVLARWNAAVAAKEPLNALDLNYPNLGFKVFGDTVNSNSAYRTLGETMGVAVKDFPGVLEPGIDNRMTTKEQIEKLRTHEYPVFDKPMVNDHGEYKELPDKSSALHPSHPGHADHTLYQQALYGVNQAKVPVQENSGGTNEPMAASLTVLAKQAGMSRIDHVLLSEQRAGLKAGENVFVVEGNPGDPANNRAQMKTQTALETPLGSSLGQLQSINESPMQRSESMSSQLAMEQPGKLPDQEAPRRGLSA</sequence>
<feature type="region of interest" description="Disordered" evidence="1">
    <location>
        <begin position="278"/>
        <end position="325"/>
    </location>
</feature>
<evidence type="ECO:0000313" key="3">
    <source>
        <dbReference type="EMBL" id="MDR6839811.1"/>
    </source>
</evidence>
<accession>A0ABU1RM10</accession>
<dbReference type="Pfam" id="PF20410">
    <property type="entry name" value="X-Tfes_XVIPCD"/>
    <property type="match status" value="1"/>
</dbReference>
<keyword evidence="4" id="KW-1185">Reference proteome</keyword>
<evidence type="ECO:0000313" key="4">
    <source>
        <dbReference type="Proteomes" id="UP001254759"/>
    </source>
</evidence>